<protein>
    <submittedName>
        <fullName evidence="1">Uncharacterized protein</fullName>
    </submittedName>
</protein>
<evidence type="ECO:0000313" key="1">
    <source>
        <dbReference type="EMBL" id="EFB91453.1"/>
    </source>
</evidence>
<proteinExistence type="predicted"/>
<dbReference type="EMBL" id="ADFP01000039">
    <property type="protein sequence ID" value="EFB91453.1"/>
    <property type="molecule type" value="Genomic_DNA"/>
</dbReference>
<dbReference type="RefSeq" id="WP_009164074.1">
    <property type="nucleotide sequence ID" value="NZ_ADFP01000039.1"/>
</dbReference>
<name>A0ABM9ZWZ3_9BACT</name>
<sequence length="70" mass="8007">MFIPIEGEDCIFLENVVALVHDEGRTTVYYGDGHTSVTGFRPVTLKRRYRELMRGARHVALPRSQEVNDS</sequence>
<reference evidence="1 2" key="1">
    <citation type="submission" date="2009-12" db="EMBL/GenBank/DDBJ databases">
        <authorList>
            <person name="Shrivastava S."/>
            <person name="Madupu R."/>
            <person name="Durkin A.S."/>
            <person name="Torralba M."/>
            <person name="Methe B."/>
            <person name="Sutton G.G."/>
            <person name="Strausberg R.L."/>
            <person name="Nelson K.E."/>
        </authorList>
    </citation>
    <scope>NUCLEOTIDE SEQUENCE [LARGE SCALE GENOMIC DNA]</scope>
    <source>
        <strain evidence="1 2">W5455</strain>
    </source>
</reference>
<organism evidence="1 2">
    <name type="scientific">Pyramidobacter piscolens W5455</name>
    <dbReference type="NCBI Taxonomy" id="352165"/>
    <lineage>
        <taxon>Bacteria</taxon>
        <taxon>Thermotogati</taxon>
        <taxon>Synergistota</taxon>
        <taxon>Synergistia</taxon>
        <taxon>Synergistales</taxon>
        <taxon>Dethiosulfovibrionaceae</taxon>
        <taxon>Pyramidobacter</taxon>
    </lineage>
</organism>
<gene>
    <name evidence="1" type="ORF">HMPREF7215_1538</name>
</gene>
<comment type="caution">
    <text evidence="1">The sequence shown here is derived from an EMBL/GenBank/DDBJ whole genome shotgun (WGS) entry which is preliminary data.</text>
</comment>
<dbReference type="GeneID" id="90985034"/>
<accession>A0ABM9ZWZ3</accession>
<dbReference type="Proteomes" id="UP000006462">
    <property type="component" value="Unassembled WGS sequence"/>
</dbReference>
<evidence type="ECO:0000313" key="2">
    <source>
        <dbReference type="Proteomes" id="UP000006462"/>
    </source>
</evidence>
<keyword evidence="2" id="KW-1185">Reference proteome</keyword>